<dbReference type="FunFam" id="3.40.50.300:FF:000997">
    <property type="entry name" value="Multidrug resistance-associated protein 1"/>
    <property type="match status" value="1"/>
</dbReference>
<dbReference type="Pfam" id="PF00664">
    <property type="entry name" value="ABC_membrane"/>
    <property type="match status" value="2"/>
</dbReference>
<keyword evidence="3 9" id="KW-0812">Transmembrane</keyword>
<feature type="domain" description="ABC transporter" evidence="10">
    <location>
        <begin position="482"/>
        <end position="704"/>
    </location>
</feature>
<dbReference type="PROSITE" id="PS50893">
    <property type="entry name" value="ABC_TRANSPORTER_2"/>
    <property type="match status" value="1"/>
</dbReference>
<feature type="transmembrane region" description="Helical" evidence="9">
    <location>
        <begin position="12"/>
        <end position="33"/>
    </location>
</feature>
<dbReference type="Pfam" id="PF00005">
    <property type="entry name" value="ABC_tran"/>
    <property type="match status" value="1"/>
</dbReference>
<dbReference type="InterPro" id="IPR003593">
    <property type="entry name" value="AAA+_ATPase"/>
</dbReference>
<dbReference type="Proteomes" id="UP000717515">
    <property type="component" value="Unassembled WGS sequence"/>
</dbReference>
<feature type="domain" description="ABC transmembrane type-1" evidence="11">
    <location>
        <begin position="900"/>
        <end position="1083"/>
    </location>
</feature>
<accession>A0A9P8D3P2</accession>
<dbReference type="GO" id="GO:0140359">
    <property type="term" value="F:ABC-type transporter activity"/>
    <property type="evidence" value="ECO:0007669"/>
    <property type="project" value="InterPro"/>
</dbReference>
<evidence type="ECO:0000256" key="8">
    <source>
        <dbReference type="SAM" id="MobiDB-lite"/>
    </source>
</evidence>
<dbReference type="Gene3D" id="1.20.1560.10">
    <property type="entry name" value="ABC transporter type 1, transmembrane domain"/>
    <property type="match status" value="2"/>
</dbReference>
<dbReference type="SMART" id="SM00382">
    <property type="entry name" value="AAA"/>
    <property type="match status" value="1"/>
</dbReference>
<reference evidence="12" key="1">
    <citation type="submission" date="2021-07" db="EMBL/GenBank/DDBJ databases">
        <title>Draft genome of Mortierella alpina, strain LL118, isolated from an aspen leaf litter sample.</title>
        <authorList>
            <person name="Yang S."/>
            <person name="Vinatzer B.A."/>
        </authorList>
    </citation>
    <scope>NUCLEOTIDE SEQUENCE</scope>
    <source>
        <strain evidence="12">LL118</strain>
    </source>
</reference>
<protein>
    <submittedName>
        <fullName evidence="12">Uncharacterized protein</fullName>
    </submittedName>
</protein>
<dbReference type="InterPro" id="IPR050173">
    <property type="entry name" value="ABC_transporter_C-like"/>
</dbReference>
<dbReference type="InterPro" id="IPR044746">
    <property type="entry name" value="ABCC_6TM_D1"/>
</dbReference>
<gene>
    <name evidence="12" type="ORF">KVV02_000314</name>
</gene>
<evidence type="ECO:0000256" key="6">
    <source>
        <dbReference type="ARBA" id="ARBA00022989"/>
    </source>
</evidence>
<evidence type="ECO:0000256" key="3">
    <source>
        <dbReference type="ARBA" id="ARBA00022692"/>
    </source>
</evidence>
<dbReference type="GO" id="GO:0005524">
    <property type="term" value="F:ATP binding"/>
    <property type="evidence" value="ECO:0007669"/>
    <property type="project" value="UniProtKB-KW"/>
</dbReference>
<dbReference type="PROSITE" id="PS50929">
    <property type="entry name" value="ABC_TM1F"/>
    <property type="match status" value="2"/>
</dbReference>
<dbReference type="InterPro" id="IPR017871">
    <property type="entry name" value="ABC_transporter-like_CS"/>
</dbReference>
<keyword evidence="7 9" id="KW-0472">Membrane</keyword>
<name>A0A9P8D3P2_MORAP</name>
<evidence type="ECO:0000313" key="13">
    <source>
        <dbReference type="Proteomes" id="UP000717515"/>
    </source>
</evidence>
<feature type="transmembrane region" description="Helical" evidence="9">
    <location>
        <begin position="918"/>
        <end position="936"/>
    </location>
</feature>
<dbReference type="GO" id="GO:0016887">
    <property type="term" value="F:ATP hydrolysis activity"/>
    <property type="evidence" value="ECO:0007669"/>
    <property type="project" value="InterPro"/>
</dbReference>
<dbReference type="SUPFAM" id="SSF52540">
    <property type="entry name" value="P-loop containing nucleoside triphosphate hydrolases"/>
    <property type="match status" value="2"/>
</dbReference>
<feature type="transmembrane region" description="Helical" evidence="9">
    <location>
        <begin position="942"/>
        <end position="960"/>
    </location>
</feature>
<evidence type="ECO:0000313" key="12">
    <source>
        <dbReference type="EMBL" id="KAG9327868.1"/>
    </source>
</evidence>
<feature type="transmembrane region" description="Helical" evidence="9">
    <location>
        <begin position="127"/>
        <end position="146"/>
    </location>
</feature>
<feature type="compositionally biased region" description="Low complexity" evidence="8">
    <location>
        <begin position="760"/>
        <end position="771"/>
    </location>
</feature>
<evidence type="ECO:0000259" key="10">
    <source>
        <dbReference type="PROSITE" id="PS50893"/>
    </source>
</evidence>
<dbReference type="InterPro" id="IPR011527">
    <property type="entry name" value="ABC1_TM_dom"/>
</dbReference>
<dbReference type="AlphaFoldDB" id="A0A9P8D3P2"/>
<feature type="transmembrane region" description="Helical" evidence="9">
    <location>
        <begin position="1030"/>
        <end position="1047"/>
    </location>
</feature>
<evidence type="ECO:0000256" key="1">
    <source>
        <dbReference type="ARBA" id="ARBA00004141"/>
    </source>
</evidence>
<organism evidence="12 13">
    <name type="scientific">Mortierella alpina</name>
    <name type="common">Oleaginous fungus</name>
    <name type="synonym">Mortierella renispora</name>
    <dbReference type="NCBI Taxonomy" id="64518"/>
    <lineage>
        <taxon>Eukaryota</taxon>
        <taxon>Fungi</taxon>
        <taxon>Fungi incertae sedis</taxon>
        <taxon>Mucoromycota</taxon>
        <taxon>Mortierellomycotina</taxon>
        <taxon>Mortierellomycetes</taxon>
        <taxon>Mortierellales</taxon>
        <taxon>Mortierellaceae</taxon>
        <taxon>Mortierella</taxon>
    </lineage>
</organism>
<feature type="domain" description="ABC transmembrane type-1" evidence="11">
    <location>
        <begin position="133"/>
        <end position="418"/>
    </location>
</feature>
<evidence type="ECO:0000256" key="2">
    <source>
        <dbReference type="ARBA" id="ARBA00022448"/>
    </source>
</evidence>
<dbReference type="FunFam" id="1.20.1560.10:FF:000006">
    <property type="entry name" value="ATP-binding cassette, sub-family C (CFTR/MRP), member 9"/>
    <property type="match status" value="1"/>
</dbReference>
<dbReference type="EMBL" id="JAIFTL010000001">
    <property type="protein sequence ID" value="KAG9327868.1"/>
    <property type="molecule type" value="Genomic_DNA"/>
</dbReference>
<feature type="region of interest" description="Disordered" evidence="8">
    <location>
        <begin position="712"/>
        <end position="812"/>
    </location>
</feature>
<evidence type="ECO:0000256" key="7">
    <source>
        <dbReference type="ARBA" id="ARBA00023136"/>
    </source>
</evidence>
<keyword evidence="2" id="KW-0813">Transport</keyword>
<feature type="transmembrane region" description="Helical" evidence="9">
    <location>
        <begin position="827"/>
        <end position="850"/>
    </location>
</feature>
<feature type="transmembrane region" description="Helical" evidence="9">
    <location>
        <begin position="194"/>
        <end position="210"/>
    </location>
</feature>
<feature type="transmembrane region" description="Helical" evidence="9">
    <location>
        <begin position="353"/>
        <end position="375"/>
    </location>
</feature>
<dbReference type="GO" id="GO:0016020">
    <property type="term" value="C:membrane"/>
    <property type="evidence" value="ECO:0007669"/>
    <property type="project" value="UniProtKB-SubCell"/>
</dbReference>
<feature type="transmembrane region" description="Helical" evidence="9">
    <location>
        <begin position="244"/>
        <end position="265"/>
    </location>
</feature>
<dbReference type="PROSITE" id="PS00211">
    <property type="entry name" value="ABC_TRANSPORTER_1"/>
    <property type="match status" value="1"/>
</dbReference>
<keyword evidence="6 9" id="KW-1133">Transmembrane helix</keyword>
<evidence type="ECO:0000256" key="4">
    <source>
        <dbReference type="ARBA" id="ARBA00022741"/>
    </source>
</evidence>
<dbReference type="PANTHER" id="PTHR24223:SF415">
    <property type="entry name" value="FI20190P1"/>
    <property type="match status" value="1"/>
</dbReference>
<feature type="transmembrane region" description="Helical" evidence="9">
    <location>
        <begin position="870"/>
        <end position="888"/>
    </location>
</feature>
<dbReference type="InterPro" id="IPR003439">
    <property type="entry name" value="ABC_transporter-like_ATP-bd"/>
</dbReference>
<feature type="compositionally biased region" description="Polar residues" evidence="8">
    <location>
        <begin position="722"/>
        <end position="752"/>
    </location>
</feature>
<dbReference type="InterPro" id="IPR027417">
    <property type="entry name" value="P-loop_NTPase"/>
</dbReference>
<dbReference type="Gene3D" id="3.40.50.300">
    <property type="entry name" value="P-loop containing nucleotide triphosphate hydrolases"/>
    <property type="match status" value="2"/>
</dbReference>
<sequence>MRHDLHVEDRSGSWLLSLFASILSVGFAVEAWPRGSTNVQRLSGLPEYDKANIFSRMTFYFFQPIINIGLKRTLTASDLQNLLPNKINSENGCKSLSAHWNRRLLENGTHNGLAAPSLFWTVLQTQFAAFAPIMVCRLVIIALSYVLPLLLSRLLTYLQDYEDRPLSYGITLACAMFLVSLVVALLYTYNRYQMFLLSIAAKVALTSMIYRKALRLSPGSRVKSTTGEIINHMAIDADSWGDSYIYFTNWIAIPVEIAVALILLYRFLGWSMIAGVMGMILLLPLQAWQAKVFETIQDRKLAAMDRRVRLTTEVLAGIKVVKIYGWETAFLGRIKNLRDKELTALRTIGIVQAFMSIIFISSSLVISLITFGVYAQWGGPDFSPGTLTPQTVFVSMTLFAMLRGPIASLSEATTSTISVVVGTRRIQEFLLREEVREDDITRSRSVPRDPQEPLILIKDASFAWSVSTEVSNDEADEHDRLLPTHGLQQAPESVPALQNINFSVSNKSLIAIVGRIGQGKSSLLSAIIGEMYKCNGLVQVSGKLAYVPQHAWIINATLRDNIIFGKEYDEARYKQVVFACGLEPDIAILTAGDLTGIGERGINLSGGQKQRVSLARAVYQDADIYLLDDPLSAVDAHVDKHLWENVIGPMGLLRNKARVLVTHGIHHLKDVDQIVVLKEGGITEHGHYSELMKVKGTFHKLIKEYSVGGLARRTSQRRGSARTPSNQAGSDLHAQTSTQDASTSRTSSTTLGFENRSESDSASSDEIATSENESSFVDEGDGDVVQPTGSGTADKDGSKHNEADVDTGEKSKEGQVGLGTALVYIRALFMTILMLFILAQGCLVGTSLWLRHWIKKSEEKQDYGSGGSAPSVNLFLTVYALLTLLYVATSDNLLSHFWPVNRFSSDIATMDDRLPNKLFDLLYFSFSVASTLLLVLYNTPSFIIVVPFLLAGFCIIQVCFMRISSAMVRIYSVSKSPVYQHFSESLNGISTIRAMQAQDRFIQENVKWTDSMASCFLGYMTSKRWVEVQLRLLSTVVLLFAALFAVLDRSKADPSLVGLTLGFTLSFTEEVTSLVRIFCDFQNHLISVERVIEYMDMKSEAPALTDVLVPPNWPSQGHIRFNNYSARFREGLDLVISNISLEILPAQKIGIVGRTGAGKSSLTLALFRMIEAANSHWAKASDNTRKVQVL</sequence>
<dbReference type="PANTHER" id="PTHR24223">
    <property type="entry name" value="ATP-BINDING CASSETTE SUB-FAMILY C"/>
    <property type="match status" value="1"/>
</dbReference>
<feature type="compositionally biased region" description="Basic and acidic residues" evidence="8">
    <location>
        <begin position="793"/>
        <end position="812"/>
    </location>
</feature>
<evidence type="ECO:0000256" key="9">
    <source>
        <dbReference type="SAM" id="Phobius"/>
    </source>
</evidence>
<dbReference type="CDD" id="cd03250">
    <property type="entry name" value="ABCC_MRP_domain1"/>
    <property type="match status" value="1"/>
</dbReference>
<comment type="subcellular location">
    <subcellularLocation>
        <location evidence="1">Membrane</location>
        <topology evidence="1">Multi-pass membrane protein</topology>
    </subcellularLocation>
</comment>
<keyword evidence="5" id="KW-0067">ATP-binding</keyword>
<dbReference type="CDD" id="cd18579">
    <property type="entry name" value="ABC_6TM_ABCC_D1"/>
    <property type="match status" value="1"/>
</dbReference>
<feature type="transmembrane region" description="Helical" evidence="9">
    <location>
        <begin position="310"/>
        <end position="332"/>
    </location>
</feature>
<feature type="transmembrane region" description="Helical" evidence="9">
    <location>
        <begin position="272"/>
        <end position="290"/>
    </location>
</feature>
<keyword evidence="4" id="KW-0547">Nucleotide-binding</keyword>
<evidence type="ECO:0000256" key="5">
    <source>
        <dbReference type="ARBA" id="ARBA00022840"/>
    </source>
</evidence>
<comment type="caution">
    <text evidence="12">The sequence shown here is derived from an EMBL/GenBank/DDBJ whole genome shotgun (WGS) entry which is preliminary data.</text>
</comment>
<evidence type="ECO:0000259" key="11">
    <source>
        <dbReference type="PROSITE" id="PS50929"/>
    </source>
</evidence>
<dbReference type="InterPro" id="IPR036640">
    <property type="entry name" value="ABC1_TM_sf"/>
</dbReference>
<feature type="transmembrane region" description="Helical" evidence="9">
    <location>
        <begin position="166"/>
        <end position="187"/>
    </location>
</feature>
<dbReference type="SUPFAM" id="SSF90123">
    <property type="entry name" value="ABC transporter transmembrane region"/>
    <property type="match status" value="2"/>
</dbReference>
<proteinExistence type="predicted"/>